<dbReference type="EMBL" id="CP049055">
    <property type="protein sequence ID" value="QII10581.1"/>
    <property type="molecule type" value="Genomic_DNA"/>
</dbReference>
<name>Q1PYA7_KUEST</name>
<dbReference type="AlphaFoldDB" id="Q1PYA7"/>
<reference evidence="2 3" key="3">
    <citation type="submission" date="2020-02" db="EMBL/GenBank/DDBJ databases">
        <title>Newly sequenced genome of strain CSTR1 showed variability in Candidatus Kuenenia stuttgartiensis genomes.</title>
        <authorList>
            <person name="Ding C."/>
            <person name="Adrian L."/>
        </authorList>
    </citation>
    <scope>NUCLEOTIDE SEQUENCE [LARGE SCALE GENOMIC DNA]</scope>
    <source>
        <strain evidence="2 3">CSTR1</strain>
    </source>
</reference>
<evidence type="ECO:0000313" key="2">
    <source>
        <dbReference type="EMBL" id="QII10581.1"/>
    </source>
</evidence>
<reference evidence="1" key="2">
    <citation type="submission" date="2006-01" db="EMBL/GenBank/DDBJ databases">
        <authorList>
            <person name="Genoscope"/>
        </authorList>
    </citation>
    <scope>NUCLEOTIDE SEQUENCE</scope>
</reference>
<proteinExistence type="predicted"/>
<evidence type="ECO:0000313" key="1">
    <source>
        <dbReference type="EMBL" id="CAJ72066.1"/>
    </source>
</evidence>
<reference evidence="1" key="1">
    <citation type="journal article" date="2006" name="Nature">
        <title>Deciphering the evolution and metabolism of an anammox bacterium from a community genome.</title>
        <authorList>
            <person name="Strous M."/>
            <person name="Pelletier E."/>
            <person name="Mangenot S."/>
            <person name="Rattei T."/>
            <person name="Lehner A."/>
            <person name="Taylor M.W."/>
            <person name="Horn M."/>
            <person name="Daims H."/>
            <person name="Bartol-Mavel D."/>
            <person name="Wincker P."/>
            <person name="Barbe V."/>
            <person name="Fonknechten N."/>
            <person name="Vallenet D."/>
            <person name="Segurens B."/>
            <person name="Schenowitz-Truong C."/>
            <person name="Medigue C."/>
            <person name="Collingro A."/>
            <person name="Snel B."/>
            <person name="Dutilh B.E."/>
            <person name="OpDenCamp H.J.M."/>
            <person name="vanDerDrift C."/>
            <person name="Cirpus I."/>
            <person name="vanDePas-Schoonen K.T."/>
            <person name="Harhangi H.R."/>
            <person name="vanNiftrik L."/>
            <person name="Schmid M."/>
            <person name="Keltjens J."/>
            <person name="vanDeVossenberg J."/>
            <person name="Kartal B."/>
            <person name="Meier H."/>
            <person name="Frishman D."/>
            <person name="Huynen M.A."/>
            <person name="Mewes H."/>
            <person name="Weissenbach J."/>
            <person name="Jetten M.S.M."/>
            <person name="Wagner M."/>
            <person name="LePaslier D."/>
        </authorList>
    </citation>
    <scope>NUCLEOTIDE SEQUENCE</scope>
</reference>
<organism evidence="1">
    <name type="scientific">Kuenenia stuttgartiensis</name>
    <dbReference type="NCBI Taxonomy" id="174633"/>
    <lineage>
        <taxon>Bacteria</taxon>
        <taxon>Pseudomonadati</taxon>
        <taxon>Planctomycetota</taxon>
        <taxon>Candidatus Brocadiia</taxon>
        <taxon>Candidatus Brocadiales</taxon>
        <taxon>Candidatus Brocadiaceae</taxon>
        <taxon>Candidatus Kuenenia</taxon>
    </lineage>
</organism>
<dbReference type="Proteomes" id="UP000501926">
    <property type="component" value="Chromosome"/>
</dbReference>
<evidence type="ECO:0000313" key="3">
    <source>
        <dbReference type="Proteomes" id="UP000501926"/>
    </source>
</evidence>
<gene>
    <name evidence="2" type="ORF">KsCSTR_12020</name>
    <name evidence="1" type="ORF">kustd1321</name>
</gene>
<accession>Q1PYA7</accession>
<sequence>MPILFFIRSWSFSNNPVPKPELGNERFFFIELKCYNFFYIFTAFLVQHTIKKHLSTSHPINPHNNSFPYL</sequence>
<dbReference type="EMBL" id="CT573072">
    <property type="protein sequence ID" value="CAJ72066.1"/>
    <property type="molecule type" value="Genomic_DNA"/>
</dbReference>
<protein>
    <submittedName>
        <fullName evidence="1">Uncharacterized protein</fullName>
    </submittedName>
</protein>